<evidence type="ECO:0000259" key="6">
    <source>
        <dbReference type="PROSITE" id="PS50160"/>
    </source>
</evidence>
<dbReference type="Gene3D" id="3.30.470.30">
    <property type="entry name" value="DNA ligase/mRNA capping enzyme"/>
    <property type="match status" value="1"/>
</dbReference>
<organism evidence="7 8">
    <name type="scientific">Rhizobium phaseoli</name>
    <dbReference type="NCBI Taxonomy" id="396"/>
    <lineage>
        <taxon>Bacteria</taxon>
        <taxon>Pseudomonadati</taxon>
        <taxon>Pseudomonadota</taxon>
        <taxon>Alphaproteobacteria</taxon>
        <taxon>Hyphomicrobiales</taxon>
        <taxon>Rhizobiaceae</taxon>
        <taxon>Rhizobium/Agrobacterium group</taxon>
        <taxon>Rhizobium</taxon>
    </lineage>
</organism>
<evidence type="ECO:0000256" key="4">
    <source>
        <dbReference type="ARBA" id="ARBA00034003"/>
    </source>
</evidence>
<dbReference type="CDD" id="cd07906">
    <property type="entry name" value="Adenylation_DNA_ligase_LigD_LigC"/>
    <property type="match status" value="1"/>
</dbReference>
<evidence type="ECO:0000256" key="5">
    <source>
        <dbReference type="SAM" id="MobiDB-lite"/>
    </source>
</evidence>
<dbReference type="EMBL" id="CP013569">
    <property type="protein sequence ID" value="ANL87102.1"/>
    <property type="molecule type" value="Genomic_DNA"/>
</dbReference>
<dbReference type="InterPro" id="IPR012340">
    <property type="entry name" value="NA-bd_OB-fold"/>
</dbReference>
<protein>
    <recommendedName>
        <fullName evidence="2">DNA ligase (ATP)</fullName>
        <ecNumber evidence="2">6.5.1.1</ecNumber>
    </recommendedName>
</protein>
<dbReference type="PROSITE" id="PS50160">
    <property type="entry name" value="DNA_LIGASE_A3"/>
    <property type="match status" value="1"/>
</dbReference>
<dbReference type="SUPFAM" id="SSF50249">
    <property type="entry name" value="Nucleic acid-binding proteins"/>
    <property type="match status" value="1"/>
</dbReference>
<dbReference type="NCBIfam" id="TIGR02779">
    <property type="entry name" value="NHEJ_ligase_lig"/>
    <property type="match status" value="1"/>
</dbReference>
<keyword evidence="3 7" id="KW-0436">Ligase</keyword>
<dbReference type="Pfam" id="PF04679">
    <property type="entry name" value="DNA_ligase_A_C"/>
    <property type="match status" value="1"/>
</dbReference>
<sequence>MARRTTSKPLLTDDTAPARSRPRKPRDPAQPRLLLDPMPSRVEPCLALLKSKPPKGPDWSYEIKWDGWRGAIHIEPSGVVRVLTKNGHDWSKRFPAVVEGAKQLGVASAILDGEIVCFDEQGRSDFNLLQQSLGGARGSRPAAEAAFMAFDLLYLDGHDFRNTELSVRRHLLENLIPGDTALKFSEEFDADPDDFFAAAEQHGLEGIIAKDRNSLYRSGRLGDWLKIKCVASDAFVIVGYEPSIGAYGGFGSLLLAARKAGQLVCVGSVGTGFKEREANALRKMMDKLPWKKKAPPVPYSGKRQVVWQQPTLIAEIAYRGWTGDRKLRHSSFKGLRELQDDATIYDLDSGD</sequence>
<accession>A0ABN4QV85</accession>
<dbReference type="InterPro" id="IPR012310">
    <property type="entry name" value="DNA_ligase_ATP-dep_cent"/>
</dbReference>
<dbReference type="InterPro" id="IPR050191">
    <property type="entry name" value="ATP-dep_DNA_ligase"/>
</dbReference>
<dbReference type="PANTHER" id="PTHR45674">
    <property type="entry name" value="DNA LIGASE 1/3 FAMILY MEMBER"/>
    <property type="match status" value="1"/>
</dbReference>
<dbReference type="Gene3D" id="3.30.1490.70">
    <property type="match status" value="1"/>
</dbReference>
<dbReference type="Gene3D" id="2.40.50.140">
    <property type="entry name" value="Nucleic acid-binding proteins"/>
    <property type="match status" value="1"/>
</dbReference>
<geneLocation type="plasmid" evidence="7 8">
    <name>pRphaN771a</name>
</geneLocation>
<evidence type="ECO:0000313" key="7">
    <source>
        <dbReference type="EMBL" id="ANL87102.1"/>
    </source>
</evidence>
<evidence type="ECO:0000256" key="2">
    <source>
        <dbReference type="ARBA" id="ARBA00012727"/>
    </source>
</evidence>
<dbReference type="InterPro" id="IPR014146">
    <property type="entry name" value="LigD_ligase_dom"/>
</dbReference>
<dbReference type="RefSeq" id="WP_064832715.1">
    <property type="nucleotide sequence ID" value="NZ_CP013569.1"/>
</dbReference>
<comment type="similarity">
    <text evidence="1">Belongs to the ATP-dependent DNA ligase family.</text>
</comment>
<gene>
    <name evidence="7" type="ORF">AMC81_PA00081</name>
</gene>
<dbReference type="GO" id="GO:0016874">
    <property type="term" value="F:ligase activity"/>
    <property type="evidence" value="ECO:0007669"/>
    <property type="project" value="UniProtKB-KW"/>
</dbReference>
<feature type="region of interest" description="Disordered" evidence="5">
    <location>
        <begin position="1"/>
        <end position="37"/>
    </location>
</feature>
<evidence type="ECO:0000256" key="3">
    <source>
        <dbReference type="ARBA" id="ARBA00022598"/>
    </source>
</evidence>
<dbReference type="PANTHER" id="PTHR45674:SF4">
    <property type="entry name" value="DNA LIGASE 1"/>
    <property type="match status" value="1"/>
</dbReference>
<dbReference type="Proteomes" id="UP000078551">
    <property type="component" value="Plasmid pRphaN771a"/>
</dbReference>
<keyword evidence="8" id="KW-1185">Reference proteome</keyword>
<dbReference type="CDD" id="cd07971">
    <property type="entry name" value="OBF_DNA_ligase_LigD"/>
    <property type="match status" value="1"/>
</dbReference>
<dbReference type="SUPFAM" id="SSF56091">
    <property type="entry name" value="DNA ligase/mRNA capping enzyme, catalytic domain"/>
    <property type="match status" value="1"/>
</dbReference>
<name>A0ABN4QV85_9HYPH</name>
<dbReference type="EC" id="6.5.1.1" evidence="2"/>
<keyword evidence="7" id="KW-0614">Plasmid</keyword>
<evidence type="ECO:0000313" key="8">
    <source>
        <dbReference type="Proteomes" id="UP000078551"/>
    </source>
</evidence>
<evidence type="ECO:0000256" key="1">
    <source>
        <dbReference type="ARBA" id="ARBA00007572"/>
    </source>
</evidence>
<proteinExistence type="inferred from homology"/>
<dbReference type="InterPro" id="IPR012309">
    <property type="entry name" value="DNA_ligase_ATP-dep_C"/>
</dbReference>
<dbReference type="Pfam" id="PF01068">
    <property type="entry name" value="DNA_ligase_A_M"/>
    <property type="match status" value="1"/>
</dbReference>
<reference evidence="7 8" key="1">
    <citation type="submission" date="2015-11" db="EMBL/GenBank/DDBJ databases">
        <title>The limits of bacterial species coexistence and the symbiotic plasmid transference in sympatric Rhizobium populations.</title>
        <authorList>
            <person name="Perez-Carrascal O.M."/>
            <person name="VanInsberghe D."/>
            <person name="Juarez S."/>
            <person name="Polz M.F."/>
            <person name="Vinuesa P."/>
            <person name="Gonzalez V."/>
        </authorList>
    </citation>
    <scope>NUCLEOTIDE SEQUENCE [LARGE SCALE GENOMIC DNA]</scope>
    <source>
        <strain evidence="7 8">N771</strain>
        <plasmid evidence="7 8">pRphaN771a</plasmid>
    </source>
</reference>
<feature type="domain" description="ATP-dependent DNA ligase family profile" evidence="6">
    <location>
        <begin position="138"/>
        <end position="228"/>
    </location>
</feature>
<comment type="catalytic activity">
    <reaction evidence="4">
        <text>ATP + (deoxyribonucleotide)n-3'-hydroxyl + 5'-phospho-(deoxyribonucleotide)m = (deoxyribonucleotide)n+m + AMP + diphosphate.</text>
        <dbReference type="EC" id="6.5.1.1"/>
    </reaction>
</comment>